<protein>
    <submittedName>
        <fullName evidence="5">Transcriptional regulator</fullName>
    </submittedName>
</protein>
<dbReference type="PANTHER" id="PTHR30146">
    <property type="entry name" value="LACI-RELATED TRANSCRIPTIONAL REPRESSOR"/>
    <property type="match status" value="1"/>
</dbReference>
<dbReference type="PANTHER" id="PTHR30146:SF138">
    <property type="entry name" value="TRANSCRIPTIONAL REGULATORY PROTEIN"/>
    <property type="match status" value="1"/>
</dbReference>
<dbReference type="SUPFAM" id="SSF53822">
    <property type="entry name" value="Periplasmic binding protein-like I"/>
    <property type="match status" value="1"/>
</dbReference>
<dbReference type="GO" id="GO:0000976">
    <property type="term" value="F:transcription cis-regulatory region binding"/>
    <property type="evidence" value="ECO:0007669"/>
    <property type="project" value="TreeGrafter"/>
</dbReference>
<dbReference type="CDD" id="cd06279">
    <property type="entry name" value="PBP1_LacI-like"/>
    <property type="match status" value="1"/>
</dbReference>
<dbReference type="eggNOG" id="COG1609">
    <property type="taxonomic scope" value="Bacteria"/>
</dbReference>
<accession>L0A1R9</accession>
<dbReference type="Gene3D" id="3.40.50.2300">
    <property type="match status" value="2"/>
</dbReference>
<dbReference type="Gene3D" id="1.10.260.40">
    <property type="entry name" value="lambda repressor-like DNA-binding domains"/>
    <property type="match status" value="1"/>
</dbReference>
<evidence type="ECO:0000259" key="4">
    <source>
        <dbReference type="PROSITE" id="PS50932"/>
    </source>
</evidence>
<keyword evidence="6" id="KW-1185">Reference proteome</keyword>
<dbReference type="PROSITE" id="PS50932">
    <property type="entry name" value="HTH_LACI_2"/>
    <property type="match status" value="1"/>
</dbReference>
<dbReference type="SMART" id="SM00354">
    <property type="entry name" value="HTH_LACI"/>
    <property type="match status" value="1"/>
</dbReference>
<dbReference type="OrthoDB" id="59108at2"/>
<dbReference type="AlphaFoldDB" id="L0A1R9"/>
<dbReference type="STRING" id="937777.Deipe_2370"/>
<evidence type="ECO:0000256" key="1">
    <source>
        <dbReference type="ARBA" id="ARBA00023015"/>
    </source>
</evidence>
<sequence length="362" mass="38219">MSSAKLPGRRATLKDVAAALGVSPATVSNAYNRPDQLSPALRERILIAARELGYLGPDPLARNLRRGQAGAIGVVYADRLSYAFADPAAALFLQGVASATEQAGLSLLLLPTPDSPDTVTSAAVDGFVIYCLPEGSSSLQAALSRGVPCVLVDQLVSYGQPAVYIDDEGGAHQAAQHLLDLGHRTFGILSLELQFPRRRGRPCTDREAGASFRPPLERLSGYRRAIESAGLRWEEAVQVLEANENSPEEGETLARELLSGERAPTALLAMSDQLALGALRAAANLGLRVPEDLSIVGYDDVPSAGALNLTTVHQPTVRKGRLAGELLLAQLAGETPAAPELLPTELVVRGTTAPRRTVPTHP</sequence>
<dbReference type="Pfam" id="PF13377">
    <property type="entry name" value="Peripla_BP_3"/>
    <property type="match status" value="1"/>
</dbReference>
<keyword evidence="2" id="KW-0238">DNA-binding</keyword>
<name>L0A1R9_DEIPD</name>
<dbReference type="InterPro" id="IPR010982">
    <property type="entry name" value="Lambda_DNA-bd_dom_sf"/>
</dbReference>
<proteinExistence type="predicted"/>
<evidence type="ECO:0000256" key="3">
    <source>
        <dbReference type="ARBA" id="ARBA00023163"/>
    </source>
</evidence>
<reference evidence="6" key="1">
    <citation type="submission" date="2012-03" db="EMBL/GenBank/DDBJ databases">
        <title>Complete sequence of chromosome of Deinococcus peraridilitoris DSM 19664.</title>
        <authorList>
            <person name="Lucas S."/>
            <person name="Copeland A."/>
            <person name="Lapidus A."/>
            <person name="Glavina del Rio T."/>
            <person name="Dalin E."/>
            <person name="Tice H."/>
            <person name="Bruce D."/>
            <person name="Goodwin L."/>
            <person name="Pitluck S."/>
            <person name="Peters L."/>
            <person name="Mikhailova N."/>
            <person name="Lu M."/>
            <person name="Kyrpides N."/>
            <person name="Mavromatis K."/>
            <person name="Ivanova N."/>
            <person name="Brettin T."/>
            <person name="Detter J.C."/>
            <person name="Han C."/>
            <person name="Larimer F."/>
            <person name="Land M."/>
            <person name="Hauser L."/>
            <person name="Markowitz V."/>
            <person name="Cheng J.-F."/>
            <person name="Hugenholtz P."/>
            <person name="Woyke T."/>
            <person name="Wu D."/>
            <person name="Pukall R."/>
            <person name="Steenblock K."/>
            <person name="Brambilla E."/>
            <person name="Klenk H.-P."/>
            <person name="Eisen J.A."/>
        </authorList>
    </citation>
    <scope>NUCLEOTIDE SEQUENCE [LARGE SCALE GENOMIC DNA]</scope>
    <source>
        <strain evidence="6">DSM 19664 / LMG 22246 / CIP 109416 / KR-200</strain>
    </source>
</reference>
<dbReference type="RefSeq" id="WP_015236150.1">
    <property type="nucleotide sequence ID" value="NC_019793.1"/>
</dbReference>
<dbReference type="CDD" id="cd01392">
    <property type="entry name" value="HTH_LacI"/>
    <property type="match status" value="1"/>
</dbReference>
<dbReference type="SUPFAM" id="SSF47413">
    <property type="entry name" value="lambda repressor-like DNA-binding domains"/>
    <property type="match status" value="1"/>
</dbReference>
<evidence type="ECO:0000313" key="5">
    <source>
        <dbReference type="EMBL" id="AFZ67848.1"/>
    </source>
</evidence>
<organism evidence="5 6">
    <name type="scientific">Deinococcus peraridilitoris (strain DSM 19664 / LMG 22246 / CIP 109416 / KR-200)</name>
    <dbReference type="NCBI Taxonomy" id="937777"/>
    <lineage>
        <taxon>Bacteria</taxon>
        <taxon>Thermotogati</taxon>
        <taxon>Deinococcota</taxon>
        <taxon>Deinococci</taxon>
        <taxon>Deinococcales</taxon>
        <taxon>Deinococcaceae</taxon>
        <taxon>Deinococcus</taxon>
    </lineage>
</organism>
<dbReference type="Pfam" id="PF00356">
    <property type="entry name" value="LacI"/>
    <property type="match status" value="1"/>
</dbReference>
<dbReference type="InterPro" id="IPR028082">
    <property type="entry name" value="Peripla_BP_I"/>
</dbReference>
<evidence type="ECO:0000313" key="6">
    <source>
        <dbReference type="Proteomes" id="UP000010467"/>
    </source>
</evidence>
<dbReference type="PATRIC" id="fig|937777.3.peg.2372"/>
<dbReference type="EMBL" id="CP003382">
    <property type="protein sequence ID" value="AFZ67848.1"/>
    <property type="molecule type" value="Genomic_DNA"/>
</dbReference>
<gene>
    <name evidence="5" type="ordered locus">Deipe_2370</name>
</gene>
<dbReference type="GO" id="GO:0003700">
    <property type="term" value="F:DNA-binding transcription factor activity"/>
    <property type="evidence" value="ECO:0007669"/>
    <property type="project" value="TreeGrafter"/>
</dbReference>
<dbReference type="InterPro" id="IPR046335">
    <property type="entry name" value="LacI/GalR-like_sensor"/>
</dbReference>
<evidence type="ECO:0000256" key="2">
    <source>
        <dbReference type="ARBA" id="ARBA00023125"/>
    </source>
</evidence>
<dbReference type="InterPro" id="IPR000843">
    <property type="entry name" value="HTH_LacI"/>
</dbReference>
<dbReference type="Proteomes" id="UP000010467">
    <property type="component" value="Chromosome"/>
</dbReference>
<dbReference type="KEGG" id="dpd:Deipe_2370"/>
<keyword evidence="3" id="KW-0804">Transcription</keyword>
<feature type="domain" description="HTH lacI-type" evidence="4">
    <location>
        <begin position="11"/>
        <end position="66"/>
    </location>
</feature>
<keyword evidence="1" id="KW-0805">Transcription regulation</keyword>
<dbReference type="HOGENOM" id="CLU_037628_6_1_0"/>